<proteinExistence type="predicted"/>
<dbReference type="EMBL" id="LK032179">
    <property type="protein sequence ID" value="CDY25731.1"/>
    <property type="molecule type" value="Genomic_DNA"/>
</dbReference>
<organism evidence="2 3">
    <name type="scientific">Brassica napus</name>
    <name type="common">Rape</name>
    <dbReference type="NCBI Taxonomy" id="3708"/>
    <lineage>
        <taxon>Eukaryota</taxon>
        <taxon>Viridiplantae</taxon>
        <taxon>Streptophyta</taxon>
        <taxon>Embryophyta</taxon>
        <taxon>Tracheophyta</taxon>
        <taxon>Spermatophyta</taxon>
        <taxon>Magnoliopsida</taxon>
        <taxon>eudicotyledons</taxon>
        <taxon>Gunneridae</taxon>
        <taxon>Pentapetalae</taxon>
        <taxon>rosids</taxon>
        <taxon>malvids</taxon>
        <taxon>Brassicales</taxon>
        <taxon>Brassicaceae</taxon>
        <taxon>Brassiceae</taxon>
        <taxon>Brassica</taxon>
    </lineage>
</organism>
<sequence length="117" mass="12879">MTLASIQLPVMAKEVTKIVDFAVVNHPAIYNVIMGMLWINATKAVPSTYHLSIKFLTLNRIAGIWWMPETVATSAADSEQAFEPTSTTQPEETDPEEDVDPTTVIMTKVIDIAATNE</sequence>
<dbReference type="AlphaFoldDB" id="A0A078GK21"/>
<protein>
    <submittedName>
        <fullName evidence="2">BnaC03g69440D protein</fullName>
    </submittedName>
</protein>
<evidence type="ECO:0000256" key="1">
    <source>
        <dbReference type="SAM" id="MobiDB-lite"/>
    </source>
</evidence>
<gene>
    <name evidence="2" type="primary">BnaC03g69440D</name>
    <name evidence="2" type="ORF">GSBRNA2T00033096001</name>
</gene>
<reference evidence="2 3" key="1">
    <citation type="journal article" date="2014" name="Science">
        <title>Plant genetics. Early allopolyploid evolution in the post-Neolithic Brassica napus oilseed genome.</title>
        <authorList>
            <person name="Chalhoub B."/>
            <person name="Denoeud F."/>
            <person name="Liu S."/>
            <person name="Parkin I.A."/>
            <person name="Tang H."/>
            <person name="Wang X."/>
            <person name="Chiquet J."/>
            <person name="Belcram H."/>
            <person name="Tong C."/>
            <person name="Samans B."/>
            <person name="Correa M."/>
            <person name="Da Silva C."/>
            <person name="Just J."/>
            <person name="Falentin C."/>
            <person name="Koh C.S."/>
            <person name="Le Clainche I."/>
            <person name="Bernard M."/>
            <person name="Bento P."/>
            <person name="Noel B."/>
            <person name="Labadie K."/>
            <person name="Alberti A."/>
            <person name="Charles M."/>
            <person name="Arnaud D."/>
            <person name="Guo H."/>
            <person name="Daviaud C."/>
            <person name="Alamery S."/>
            <person name="Jabbari K."/>
            <person name="Zhao M."/>
            <person name="Edger P.P."/>
            <person name="Chelaifa H."/>
            <person name="Tack D."/>
            <person name="Lassalle G."/>
            <person name="Mestiri I."/>
            <person name="Schnel N."/>
            <person name="Le Paslier M.C."/>
            <person name="Fan G."/>
            <person name="Renault V."/>
            <person name="Bayer P.E."/>
            <person name="Golicz A.A."/>
            <person name="Manoli S."/>
            <person name="Lee T.H."/>
            <person name="Thi V.H."/>
            <person name="Chalabi S."/>
            <person name="Hu Q."/>
            <person name="Fan C."/>
            <person name="Tollenaere R."/>
            <person name="Lu Y."/>
            <person name="Battail C."/>
            <person name="Shen J."/>
            <person name="Sidebottom C.H."/>
            <person name="Wang X."/>
            <person name="Canaguier A."/>
            <person name="Chauveau A."/>
            <person name="Berard A."/>
            <person name="Deniot G."/>
            <person name="Guan M."/>
            <person name="Liu Z."/>
            <person name="Sun F."/>
            <person name="Lim Y.P."/>
            <person name="Lyons E."/>
            <person name="Town C.D."/>
            <person name="Bancroft I."/>
            <person name="Wang X."/>
            <person name="Meng J."/>
            <person name="Ma J."/>
            <person name="Pires J.C."/>
            <person name="King G.J."/>
            <person name="Brunel D."/>
            <person name="Delourme R."/>
            <person name="Renard M."/>
            <person name="Aury J.M."/>
            <person name="Adams K.L."/>
            <person name="Batley J."/>
            <person name="Snowdon R.J."/>
            <person name="Tost J."/>
            <person name="Edwards D."/>
            <person name="Zhou Y."/>
            <person name="Hua W."/>
            <person name="Sharpe A.G."/>
            <person name="Paterson A.H."/>
            <person name="Guan C."/>
            <person name="Wincker P."/>
        </authorList>
    </citation>
    <scope>NUCLEOTIDE SEQUENCE [LARGE SCALE GENOMIC DNA]</scope>
    <source>
        <strain evidence="3">cv. Darmor-bzh</strain>
    </source>
</reference>
<keyword evidence="3" id="KW-1185">Reference proteome</keyword>
<dbReference type="PANTHER" id="PTHR33240:SF8">
    <property type="entry name" value="OS03G0439900 PROTEIN"/>
    <property type="match status" value="1"/>
</dbReference>
<evidence type="ECO:0000313" key="2">
    <source>
        <dbReference type="EMBL" id="CDY25731.1"/>
    </source>
</evidence>
<name>A0A078GK21_BRANA</name>
<evidence type="ECO:0000313" key="3">
    <source>
        <dbReference type="Proteomes" id="UP000028999"/>
    </source>
</evidence>
<feature type="region of interest" description="Disordered" evidence="1">
    <location>
        <begin position="75"/>
        <end position="101"/>
    </location>
</feature>
<dbReference type="Gramene" id="CDY25731">
    <property type="protein sequence ID" value="CDY25731"/>
    <property type="gene ID" value="GSBRNA2T00033096001"/>
</dbReference>
<dbReference type="PANTHER" id="PTHR33240">
    <property type="entry name" value="OS08G0508500 PROTEIN"/>
    <property type="match status" value="1"/>
</dbReference>
<accession>A0A078GK21</accession>
<dbReference type="PaxDb" id="3708-A0A078GK21"/>
<feature type="compositionally biased region" description="Acidic residues" evidence="1">
    <location>
        <begin position="91"/>
        <end position="100"/>
    </location>
</feature>
<dbReference type="Proteomes" id="UP000028999">
    <property type="component" value="Unassembled WGS sequence"/>
</dbReference>